<organism evidence="2 3">
    <name type="scientific">Cellulomonas alba</name>
    <dbReference type="NCBI Taxonomy" id="3053467"/>
    <lineage>
        <taxon>Bacteria</taxon>
        <taxon>Bacillati</taxon>
        <taxon>Actinomycetota</taxon>
        <taxon>Actinomycetes</taxon>
        <taxon>Micrococcales</taxon>
        <taxon>Cellulomonadaceae</taxon>
        <taxon>Cellulomonas</taxon>
    </lineage>
</organism>
<comment type="caution">
    <text evidence="2">The sequence shown here is derived from an EMBL/GenBank/DDBJ whole genome shotgun (WGS) entry which is preliminary data.</text>
</comment>
<gene>
    <name evidence="2" type="ORF">QRT04_00835</name>
</gene>
<dbReference type="RefSeq" id="WP_289452987.1">
    <property type="nucleotide sequence ID" value="NZ_JAUCGQ010000001.1"/>
</dbReference>
<keyword evidence="3" id="KW-1185">Reference proteome</keyword>
<evidence type="ECO:0000313" key="3">
    <source>
        <dbReference type="Proteomes" id="UP001529338"/>
    </source>
</evidence>
<protein>
    <submittedName>
        <fullName evidence="2">Uncharacterized protein</fullName>
    </submittedName>
</protein>
<reference evidence="2 3" key="1">
    <citation type="submission" date="2023-06" db="EMBL/GenBank/DDBJ databases">
        <title>Cellulomonas sp. MW4 Whole genome sequence.</title>
        <authorList>
            <person name="Park S."/>
        </authorList>
    </citation>
    <scope>NUCLEOTIDE SEQUENCE [LARGE SCALE GENOMIC DNA]</scope>
    <source>
        <strain evidence="2 3">MW4</strain>
    </source>
</reference>
<evidence type="ECO:0000256" key="1">
    <source>
        <dbReference type="SAM" id="MobiDB-lite"/>
    </source>
</evidence>
<dbReference type="Proteomes" id="UP001529338">
    <property type="component" value="Unassembled WGS sequence"/>
</dbReference>
<feature type="region of interest" description="Disordered" evidence="1">
    <location>
        <begin position="885"/>
        <end position="926"/>
    </location>
</feature>
<evidence type="ECO:0000313" key="2">
    <source>
        <dbReference type="EMBL" id="MDM7853464.1"/>
    </source>
</evidence>
<sequence>MEQVGWAWCNKCQGLFYNGNTQPTVCPAGGAHDASGSGAYSVDMNADAGTHAHGQPDWSWCTKCQGLAYGPGFGSSACPAGGTHDGSGSGNYTLDFVGDDTPATEQQGWSWCHKCQGLFYGLNPAAPCAAGDTHDSAGSGAYAVPMQAAALLSATAAPMVFNEFVVLGTTLQQAPEFGPDQESAITADATTVVTDTTGKRWCTLGTWVGFPASIGSAGWQCRRAQLTITFPATVTDAQVLPFSAGSPTASLDLGDGATLPLTVVVDSGAVRLVSTFAGDDAGAASYDAAIGALSAPAGGRVSLSSSHDLTIHVAAPAPQPVDPGPVIIHGIPPVWRGPVLAGRGLNLELERTAVQPFVGARLASPAIAAPALRIADSPTVSELSRRVVLERPDWRRVFVPQPTEGGDPTHTATVAQQGTGNLAQKPQSDADAFPDIPRQQAGGWLQVSPAGSTTSLHCLAGERAELFYYLPTEYRLGFHATDDSDAPATPFRVTMARGDDDRTTITVTMTAMPYLSDDDRHDLASFLVQHELQGSPPYVELRPATGLKASFQADFLSDGQPVAMSSITYALAGTPTSDLLQIRFTMDQLDYGLLAAMLAKGVTGAVALSDDHITVSVPVRMQLDKVVTNAVTVALPPTPDPPPDPYTASVVLTNTLAYPVSLDAFGLSLVTSGHDTGILFHAEQFDLLEAPLTVAAGTASTPLTYTPSTPSWTSVVTAPGVVTVHGPDPATWIDTVNRDPSLQPSKVSVTLSPSVPAAHLADIRSVTVAVYAAGDTSPRQPPLDIAPGHDAPLELQLTLAQLAAGLDLRAGFFLEFTSRFADDTRSLPQRTALDLTRKVIDLIVLWEPPGASYFVDGDTSIGPVTREVAGQVIATLRSSGKTWGVRAVAPGTATPPTPAPPDPAPSAPAPPAPPTPAPPAKPAPSP</sequence>
<accession>A0ABT7SB97</accession>
<dbReference type="EMBL" id="JAUCGQ010000001">
    <property type="protein sequence ID" value="MDM7853464.1"/>
    <property type="molecule type" value="Genomic_DNA"/>
</dbReference>
<feature type="compositionally biased region" description="Pro residues" evidence="1">
    <location>
        <begin position="893"/>
        <end position="926"/>
    </location>
</feature>
<proteinExistence type="predicted"/>
<name>A0ABT7SB97_9CELL</name>